<dbReference type="AlphaFoldDB" id="A0A5C8KCH1"/>
<dbReference type="Pfam" id="PF07687">
    <property type="entry name" value="M20_dimer"/>
    <property type="match status" value="1"/>
</dbReference>
<keyword evidence="2" id="KW-0645">Protease</keyword>
<protein>
    <submittedName>
        <fullName evidence="8">M20/M25/M40 family metallo-hydrolase</fullName>
    </submittedName>
</protein>
<evidence type="ECO:0000313" key="9">
    <source>
        <dbReference type="Proteomes" id="UP000321926"/>
    </source>
</evidence>
<dbReference type="InterPro" id="IPR047177">
    <property type="entry name" value="Pept_M20A"/>
</dbReference>
<dbReference type="Pfam" id="PF01546">
    <property type="entry name" value="Peptidase_M20"/>
    <property type="match status" value="1"/>
</dbReference>
<dbReference type="GO" id="GO:0008233">
    <property type="term" value="F:peptidase activity"/>
    <property type="evidence" value="ECO:0007669"/>
    <property type="project" value="UniProtKB-KW"/>
</dbReference>
<dbReference type="FunFam" id="3.40.630.10:FF:000027">
    <property type="entry name" value="N-fatty-acyl-amino acid synthase/hydrolase PM20D1"/>
    <property type="match status" value="1"/>
</dbReference>
<proteinExistence type="inferred from homology"/>
<dbReference type="InterPro" id="IPR011650">
    <property type="entry name" value="Peptidase_M20_dimer"/>
</dbReference>
<dbReference type="GO" id="GO:0046872">
    <property type="term" value="F:metal ion binding"/>
    <property type="evidence" value="ECO:0007669"/>
    <property type="project" value="UniProtKB-KW"/>
</dbReference>
<dbReference type="EMBL" id="VRTY01000007">
    <property type="protein sequence ID" value="TXK51911.1"/>
    <property type="molecule type" value="Genomic_DNA"/>
</dbReference>
<feature type="chain" id="PRO_5022716598" evidence="6">
    <location>
        <begin position="32"/>
        <end position="502"/>
    </location>
</feature>
<dbReference type="PIRSF" id="PIRSF036696">
    <property type="entry name" value="ACY-1"/>
    <property type="match status" value="1"/>
</dbReference>
<feature type="signal peptide" evidence="6">
    <location>
        <begin position="1"/>
        <end position="31"/>
    </location>
</feature>
<comment type="caution">
    <text evidence="8">The sequence shown here is derived from an EMBL/GenBank/DDBJ whole genome shotgun (WGS) entry which is preliminary data.</text>
</comment>
<sequence>MKKHLAPFPLLLLFLLTFCCPYRVSATVACAAPDSLMAEAKGSRYREAVQKLSGAIKFKTISDTEDKNTFADEFIALHDYLENAFKELHSRLTREIINKQSLLYTWPGTDPELKPVLLSAHIDVVPVEAVSMDEWEQEAFSGIITNGHIWGRGALDDKYRVIAIMEAVEQLLLNGYMPERTILLAFGHDEEIGGNEGAGAISELLQERYQQLEAVFDEGLAVTKGIFPGIEEPIAFIGTASKGSANFRLTVKGDGGHSSIPPNETPISILSQAIVNINNNPFKAHITPSTKETLEILSNRLGGKSKFAMQHFGLFKGTIKKQLSKNMATDALIRTKASPTIIQAGEKENVLPRVAQAIVNVRLLTGETEESARAHLVKAISDERVEVAGYGTYSPPSAVAKTDTWVYQALKNTIETLFPEALVVPALFPGGTDARHYASLTDNIFRFAPQLVTPDDATRVHNVNERIALSVFDGCIDFYNLLIRQVADQEEYFVQIVNPGNF</sequence>
<keyword evidence="5" id="KW-0862">Zinc</keyword>
<dbReference type="SUPFAM" id="SSF53187">
    <property type="entry name" value="Zn-dependent exopeptidases"/>
    <property type="match status" value="1"/>
</dbReference>
<name>A0A5C8KCH1_9BACT</name>
<dbReference type="PROSITE" id="PS00758">
    <property type="entry name" value="ARGE_DAPE_CPG2_1"/>
    <property type="match status" value="1"/>
</dbReference>
<reference evidence="8 9" key="1">
    <citation type="submission" date="2019-08" db="EMBL/GenBank/DDBJ databases">
        <authorList>
            <person name="Shi S."/>
        </authorList>
    </citation>
    <scope>NUCLEOTIDE SEQUENCE [LARGE SCALE GENOMIC DNA]</scope>
    <source>
        <strain evidence="8 9">GY10130</strain>
    </source>
</reference>
<dbReference type="RefSeq" id="WP_147920279.1">
    <property type="nucleotide sequence ID" value="NZ_VRTY01000007.1"/>
</dbReference>
<evidence type="ECO:0000313" key="8">
    <source>
        <dbReference type="EMBL" id="TXK51911.1"/>
    </source>
</evidence>
<dbReference type="GO" id="GO:0006508">
    <property type="term" value="P:proteolysis"/>
    <property type="evidence" value="ECO:0007669"/>
    <property type="project" value="UniProtKB-KW"/>
</dbReference>
<evidence type="ECO:0000256" key="3">
    <source>
        <dbReference type="ARBA" id="ARBA00022723"/>
    </source>
</evidence>
<evidence type="ECO:0000256" key="1">
    <source>
        <dbReference type="ARBA" id="ARBA00006247"/>
    </source>
</evidence>
<dbReference type="Gene3D" id="3.30.70.360">
    <property type="match status" value="1"/>
</dbReference>
<keyword evidence="4 8" id="KW-0378">Hydrolase</keyword>
<comment type="similarity">
    <text evidence="1">Belongs to the peptidase M20A family.</text>
</comment>
<evidence type="ECO:0000256" key="4">
    <source>
        <dbReference type="ARBA" id="ARBA00022801"/>
    </source>
</evidence>
<evidence type="ECO:0000256" key="5">
    <source>
        <dbReference type="ARBA" id="ARBA00022833"/>
    </source>
</evidence>
<evidence type="ECO:0000256" key="2">
    <source>
        <dbReference type="ARBA" id="ARBA00022670"/>
    </source>
</evidence>
<dbReference type="InterPro" id="IPR036264">
    <property type="entry name" value="Bact_exopeptidase_dim_dom"/>
</dbReference>
<accession>A0A5C8KCH1</accession>
<dbReference type="PANTHER" id="PTHR45962:SF1">
    <property type="entry name" value="N-FATTY-ACYL-AMINO ACID SYNTHASE_HYDROLASE PM20D1"/>
    <property type="match status" value="1"/>
</dbReference>
<dbReference type="Gene3D" id="1.10.150.900">
    <property type="match status" value="1"/>
</dbReference>
<gene>
    <name evidence="8" type="ORF">FVR03_02970</name>
</gene>
<dbReference type="SUPFAM" id="SSF55031">
    <property type="entry name" value="Bacterial exopeptidase dimerisation domain"/>
    <property type="match status" value="1"/>
</dbReference>
<dbReference type="PANTHER" id="PTHR45962">
    <property type="entry name" value="N-FATTY-ACYL-AMINO ACID SYNTHASE/HYDROLASE PM20D1"/>
    <property type="match status" value="1"/>
</dbReference>
<dbReference type="InterPro" id="IPR001261">
    <property type="entry name" value="ArgE/DapE_CS"/>
</dbReference>
<evidence type="ECO:0000256" key="6">
    <source>
        <dbReference type="SAM" id="SignalP"/>
    </source>
</evidence>
<dbReference type="OrthoDB" id="9792335at2"/>
<keyword evidence="6" id="KW-0732">Signal</keyword>
<feature type="domain" description="Peptidase M20 dimerisation" evidence="7">
    <location>
        <begin position="240"/>
        <end position="384"/>
    </location>
</feature>
<dbReference type="Proteomes" id="UP000321926">
    <property type="component" value="Unassembled WGS sequence"/>
</dbReference>
<organism evidence="8 9">
    <name type="scientific">Pontibacter qinzhouensis</name>
    <dbReference type="NCBI Taxonomy" id="2603253"/>
    <lineage>
        <taxon>Bacteria</taxon>
        <taxon>Pseudomonadati</taxon>
        <taxon>Bacteroidota</taxon>
        <taxon>Cytophagia</taxon>
        <taxon>Cytophagales</taxon>
        <taxon>Hymenobacteraceae</taxon>
        <taxon>Pontibacter</taxon>
    </lineage>
</organism>
<keyword evidence="3" id="KW-0479">Metal-binding</keyword>
<keyword evidence="9" id="KW-1185">Reference proteome</keyword>
<dbReference type="Gene3D" id="3.40.630.10">
    <property type="entry name" value="Zn peptidases"/>
    <property type="match status" value="1"/>
</dbReference>
<evidence type="ECO:0000259" key="7">
    <source>
        <dbReference type="Pfam" id="PF07687"/>
    </source>
</evidence>
<dbReference type="InterPro" id="IPR002933">
    <property type="entry name" value="Peptidase_M20"/>
</dbReference>